<gene>
    <name evidence="1" type="ORF">DICPUDRAFT_77074</name>
</gene>
<accession>F0ZFI6</accession>
<dbReference type="InParanoid" id="F0ZFI6"/>
<dbReference type="RefSeq" id="XP_003286175.1">
    <property type="nucleotide sequence ID" value="XM_003286127.1"/>
</dbReference>
<proteinExistence type="predicted"/>
<dbReference type="EMBL" id="GL871003">
    <property type="protein sequence ID" value="EGC37287.1"/>
    <property type="molecule type" value="Genomic_DNA"/>
</dbReference>
<dbReference type="GeneID" id="10500123"/>
<name>F0ZFI6_DICPU</name>
<dbReference type="VEuPathDB" id="AmoebaDB:DICPUDRAFT_77074"/>
<dbReference type="KEGG" id="dpp:DICPUDRAFT_77074"/>
<keyword evidence="2" id="KW-1185">Reference proteome</keyword>
<reference evidence="2" key="1">
    <citation type="journal article" date="2011" name="Genome Biol.">
        <title>Comparative genomics of the social amoebae Dictyostelium discoideum and Dictyostelium purpureum.</title>
        <authorList>
            <consortium name="US DOE Joint Genome Institute (JGI-PGF)"/>
            <person name="Sucgang R."/>
            <person name="Kuo A."/>
            <person name="Tian X."/>
            <person name="Salerno W."/>
            <person name="Parikh A."/>
            <person name="Feasley C.L."/>
            <person name="Dalin E."/>
            <person name="Tu H."/>
            <person name="Huang E."/>
            <person name="Barry K."/>
            <person name="Lindquist E."/>
            <person name="Shapiro H."/>
            <person name="Bruce D."/>
            <person name="Schmutz J."/>
            <person name="Salamov A."/>
            <person name="Fey P."/>
            <person name="Gaudet P."/>
            <person name="Anjard C."/>
            <person name="Babu M.M."/>
            <person name="Basu S."/>
            <person name="Bushmanova Y."/>
            <person name="van der Wel H."/>
            <person name="Katoh-Kurasawa M."/>
            <person name="Dinh C."/>
            <person name="Coutinho P.M."/>
            <person name="Saito T."/>
            <person name="Elias M."/>
            <person name="Schaap P."/>
            <person name="Kay R.R."/>
            <person name="Henrissat B."/>
            <person name="Eichinger L."/>
            <person name="Rivero F."/>
            <person name="Putnam N.H."/>
            <person name="West C.M."/>
            <person name="Loomis W.F."/>
            <person name="Chisholm R.L."/>
            <person name="Shaulsky G."/>
            <person name="Strassmann J.E."/>
            <person name="Queller D.C."/>
            <person name="Kuspa A."/>
            <person name="Grigoriev I.V."/>
        </authorList>
    </citation>
    <scope>NUCLEOTIDE SEQUENCE [LARGE SCALE GENOMIC DNA]</scope>
    <source>
        <strain evidence="2">QSDP1</strain>
    </source>
</reference>
<organism evidence="1 2">
    <name type="scientific">Dictyostelium purpureum</name>
    <name type="common">Slime mold</name>
    <dbReference type="NCBI Taxonomy" id="5786"/>
    <lineage>
        <taxon>Eukaryota</taxon>
        <taxon>Amoebozoa</taxon>
        <taxon>Evosea</taxon>
        <taxon>Eumycetozoa</taxon>
        <taxon>Dictyostelia</taxon>
        <taxon>Dictyosteliales</taxon>
        <taxon>Dictyosteliaceae</taxon>
        <taxon>Dictyostelium</taxon>
    </lineage>
</organism>
<evidence type="ECO:0000313" key="1">
    <source>
        <dbReference type="EMBL" id="EGC37287.1"/>
    </source>
</evidence>
<protein>
    <submittedName>
        <fullName evidence="1">Uncharacterized protein</fullName>
    </submittedName>
</protein>
<evidence type="ECO:0000313" key="2">
    <source>
        <dbReference type="Proteomes" id="UP000001064"/>
    </source>
</evidence>
<sequence length="257" mass="30498">MLIFPNYIIKDILKLIILNNVNELSNEINFNLDFNNNNNNKIISNKNNNINKNIEEIINYFLVSKQWNSTISQIINNLNFINYEILKYFINYNFINNTINYNINNNNKNSKNSNNFVNNNFLIKLNENDLNKIKELNYITAYENNCNLSIVQIEPTENLKYDYSKKETQQNNKSEEREKENTICFKLNRIDINQESFYHLNYSEIFQNKVDTNSILEELDSKLSTLNFNNKSISKKGNVKNKNNKSKILKFQIVNNK</sequence>
<dbReference type="AlphaFoldDB" id="F0ZFI6"/>
<dbReference type="Proteomes" id="UP000001064">
    <property type="component" value="Unassembled WGS sequence"/>
</dbReference>